<dbReference type="InterPro" id="IPR011990">
    <property type="entry name" value="TPR-like_helical_dom_sf"/>
</dbReference>
<name>A0A1F6CBT5_HANXR</name>
<sequence length="87" mass="9880">MATLTKDIARIENFLGNICFLKGDLPSAVTRYRRAVDFDPADPGLRETLEMMMKRLPIASAPAPGASERTGFRSEEMETEVELYWRK</sequence>
<proteinExistence type="predicted"/>
<comment type="caution">
    <text evidence="2">The sequence shown here is derived from an EMBL/GenBank/DDBJ whole genome shotgun (WGS) entry which is preliminary data.</text>
</comment>
<keyword evidence="1" id="KW-0802">TPR repeat</keyword>
<dbReference type="InterPro" id="IPR019734">
    <property type="entry name" value="TPR_rpt"/>
</dbReference>
<dbReference type="EMBL" id="MFKF01000314">
    <property type="protein sequence ID" value="OGG46447.1"/>
    <property type="molecule type" value="Genomic_DNA"/>
</dbReference>
<organism evidence="2 3">
    <name type="scientific">Handelsmanbacteria sp. (strain RIFCSPLOWO2_12_FULL_64_10)</name>
    <dbReference type="NCBI Taxonomy" id="1817868"/>
    <lineage>
        <taxon>Bacteria</taxon>
        <taxon>Candidatus Handelsmaniibacteriota</taxon>
    </lineage>
</organism>
<dbReference type="AlphaFoldDB" id="A0A1F6CBT5"/>
<evidence type="ECO:0000256" key="1">
    <source>
        <dbReference type="PROSITE-ProRule" id="PRU00339"/>
    </source>
</evidence>
<protein>
    <submittedName>
        <fullName evidence="2">Uncharacterized protein</fullName>
    </submittedName>
</protein>
<reference evidence="2 3" key="1">
    <citation type="journal article" date="2016" name="Nat. Commun.">
        <title>Thousands of microbial genomes shed light on interconnected biogeochemical processes in an aquifer system.</title>
        <authorList>
            <person name="Anantharaman K."/>
            <person name="Brown C.T."/>
            <person name="Hug L.A."/>
            <person name="Sharon I."/>
            <person name="Castelle C.J."/>
            <person name="Probst A.J."/>
            <person name="Thomas B.C."/>
            <person name="Singh A."/>
            <person name="Wilkins M.J."/>
            <person name="Karaoz U."/>
            <person name="Brodie E.L."/>
            <person name="Williams K.H."/>
            <person name="Hubbard S.S."/>
            <person name="Banfield J.F."/>
        </authorList>
    </citation>
    <scope>NUCLEOTIDE SEQUENCE [LARGE SCALE GENOMIC DNA]</scope>
    <source>
        <strain evidence="3">RIFCSPLOWO2_12_FULL_64_10</strain>
    </source>
</reference>
<feature type="repeat" description="TPR" evidence="1">
    <location>
        <begin position="9"/>
        <end position="42"/>
    </location>
</feature>
<evidence type="ECO:0000313" key="3">
    <source>
        <dbReference type="Proteomes" id="UP000178606"/>
    </source>
</evidence>
<dbReference type="Pfam" id="PF13414">
    <property type="entry name" value="TPR_11"/>
    <property type="match status" value="1"/>
</dbReference>
<gene>
    <name evidence="2" type="ORF">A3F84_25315</name>
</gene>
<accession>A0A1F6CBT5</accession>
<dbReference type="PROSITE" id="PS50005">
    <property type="entry name" value="TPR"/>
    <property type="match status" value="1"/>
</dbReference>
<dbReference type="SUPFAM" id="SSF48452">
    <property type="entry name" value="TPR-like"/>
    <property type="match status" value="1"/>
</dbReference>
<evidence type="ECO:0000313" key="2">
    <source>
        <dbReference type="EMBL" id="OGG46447.1"/>
    </source>
</evidence>
<dbReference type="Proteomes" id="UP000178606">
    <property type="component" value="Unassembled WGS sequence"/>
</dbReference>